<dbReference type="GO" id="GO:0050660">
    <property type="term" value="F:flavin adenine dinucleotide binding"/>
    <property type="evidence" value="ECO:0007669"/>
    <property type="project" value="InterPro"/>
</dbReference>
<dbReference type="PIRSF" id="PIRSF016578">
    <property type="entry name" value="HsaA"/>
    <property type="match status" value="1"/>
</dbReference>
<evidence type="ECO:0000256" key="4">
    <source>
        <dbReference type="ARBA" id="ARBA00022827"/>
    </source>
</evidence>
<accession>A0A1N5UMX2</accession>
<dbReference type="Pfam" id="PF00441">
    <property type="entry name" value="Acyl-CoA_dh_1"/>
    <property type="match status" value="1"/>
</dbReference>
<dbReference type="SUPFAM" id="SSF47203">
    <property type="entry name" value="Acyl-CoA dehydrogenase C-terminal domain-like"/>
    <property type="match status" value="1"/>
</dbReference>
<name>A0A1N5UMX2_9ACTN</name>
<dbReference type="PANTHER" id="PTHR43831:SF1">
    <property type="entry name" value="ISOBUTYRYL-COA DEHYDROGENASE, MITOCHONDRIAL"/>
    <property type="match status" value="1"/>
</dbReference>
<evidence type="ECO:0000256" key="3">
    <source>
        <dbReference type="ARBA" id="ARBA00022630"/>
    </source>
</evidence>
<dbReference type="OrthoDB" id="2986495at2"/>
<dbReference type="AlphaFoldDB" id="A0A1N5UMX2"/>
<dbReference type="EMBL" id="FSQT01000001">
    <property type="protein sequence ID" value="SIM61966.1"/>
    <property type="molecule type" value="Genomic_DNA"/>
</dbReference>
<proteinExistence type="inferred from homology"/>
<dbReference type="Gene3D" id="2.40.110.10">
    <property type="entry name" value="Butyryl-CoA Dehydrogenase, subunit A, domain 2"/>
    <property type="match status" value="1"/>
</dbReference>
<dbReference type="InterPro" id="IPR009100">
    <property type="entry name" value="AcylCoA_DH/oxidase_NM_dom_sf"/>
</dbReference>
<dbReference type="InterPro" id="IPR013786">
    <property type="entry name" value="AcylCoA_DH/ox_N"/>
</dbReference>
<dbReference type="InterPro" id="IPR037069">
    <property type="entry name" value="AcylCoA_DH/ox_N_sf"/>
</dbReference>
<gene>
    <name evidence="9" type="ORF">SAMN04489832_1032</name>
</gene>
<dbReference type="InterPro" id="IPR036250">
    <property type="entry name" value="AcylCo_DH-like_C"/>
</dbReference>
<dbReference type="Gene3D" id="1.10.540.10">
    <property type="entry name" value="Acyl-CoA dehydrogenase/oxidase, N-terminal domain"/>
    <property type="match status" value="1"/>
</dbReference>
<keyword evidence="5" id="KW-0560">Oxidoreductase</keyword>
<keyword evidence="3 5" id="KW-0285">Flavoprotein</keyword>
<comment type="cofactor">
    <cofactor evidence="1 5">
        <name>FAD</name>
        <dbReference type="ChEBI" id="CHEBI:57692"/>
    </cofactor>
</comment>
<evidence type="ECO:0000259" key="7">
    <source>
        <dbReference type="Pfam" id="PF02770"/>
    </source>
</evidence>
<dbReference type="InterPro" id="IPR006091">
    <property type="entry name" value="Acyl-CoA_Oxase/DH_mid-dom"/>
</dbReference>
<feature type="domain" description="Acyl-CoA dehydrogenase/oxidase N-terminal" evidence="8">
    <location>
        <begin position="19"/>
        <end position="109"/>
    </location>
</feature>
<comment type="similarity">
    <text evidence="2 5">Belongs to the acyl-CoA dehydrogenase family.</text>
</comment>
<dbReference type="InterPro" id="IPR052547">
    <property type="entry name" value="Mito_Isobutyryl-CoADH"/>
</dbReference>
<evidence type="ECO:0000313" key="9">
    <source>
        <dbReference type="EMBL" id="SIM61966.1"/>
    </source>
</evidence>
<dbReference type="InterPro" id="IPR046373">
    <property type="entry name" value="Acyl-CoA_Oxase/DH_mid-dom_sf"/>
</dbReference>
<evidence type="ECO:0000256" key="5">
    <source>
        <dbReference type="RuleBase" id="RU362125"/>
    </source>
</evidence>
<dbReference type="STRING" id="709881.SAMN04489832_1032"/>
<feature type="domain" description="Acyl-CoA oxidase/dehydrogenase middle" evidence="7">
    <location>
        <begin position="120"/>
        <end position="213"/>
    </location>
</feature>
<dbReference type="GO" id="GO:0016627">
    <property type="term" value="F:oxidoreductase activity, acting on the CH-CH group of donors"/>
    <property type="evidence" value="ECO:0007669"/>
    <property type="project" value="InterPro"/>
</dbReference>
<keyword evidence="4 5" id="KW-0274">FAD</keyword>
<feature type="domain" description="Acyl-CoA dehydrogenase/oxidase C-terminal" evidence="6">
    <location>
        <begin position="228"/>
        <end position="376"/>
    </location>
</feature>
<dbReference type="PANTHER" id="PTHR43831">
    <property type="entry name" value="ISOBUTYRYL-COA DEHYDROGENASE"/>
    <property type="match status" value="1"/>
</dbReference>
<reference evidence="10" key="1">
    <citation type="submission" date="2016-12" db="EMBL/GenBank/DDBJ databases">
        <authorList>
            <person name="Varghese N."/>
            <person name="Submissions S."/>
        </authorList>
    </citation>
    <scope>NUCLEOTIDE SEQUENCE [LARGE SCALE GENOMIC DNA]</scope>
    <source>
        <strain evidence="10">DSM 45599</strain>
    </source>
</reference>
<dbReference type="Pfam" id="PF02771">
    <property type="entry name" value="Acyl-CoA_dh_N"/>
    <property type="match status" value="1"/>
</dbReference>
<dbReference type="Pfam" id="PF02770">
    <property type="entry name" value="Acyl-CoA_dh_M"/>
    <property type="match status" value="1"/>
</dbReference>
<organism evidence="9 10">
    <name type="scientific">Micromonospora cremea</name>
    <dbReference type="NCBI Taxonomy" id="709881"/>
    <lineage>
        <taxon>Bacteria</taxon>
        <taxon>Bacillati</taxon>
        <taxon>Actinomycetota</taxon>
        <taxon>Actinomycetes</taxon>
        <taxon>Micromonosporales</taxon>
        <taxon>Micromonosporaceae</taxon>
        <taxon>Micromonospora</taxon>
    </lineage>
</organism>
<dbReference type="RefSeq" id="WP_074309129.1">
    <property type="nucleotide sequence ID" value="NZ_FSQT01000001.1"/>
</dbReference>
<dbReference type="InterPro" id="IPR009075">
    <property type="entry name" value="AcylCo_DH/oxidase_C"/>
</dbReference>
<evidence type="ECO:0000259" key="8">
    <source>
        <dbReference type="Pfam" id="PF02771"/>
    </source>
</evidence>
<dbReference type="CDD" id="cd00567">
    <property type="entry name" value="ACAD"/>
    <property type="match status" value="1"/>
</dbReference>
<evidence type="ECO:0000256" key="1">
    <source>
        <dbReference type="ARBA" id="ARBA00001974"/>
    </source>
</evidence>
<keyword evidence="10" id="KW-1185">Reference proteome</keyword>
<sequence length="389" mass="40280">MTASVDNARPDSDDSTTLDTLIDDVIRPQAALVDRDGTFPRQSVDALAAAGLLGLASSTDVGGGGKGMRTVAEVVERLAAECGSTAMVVLMHYAATAVIEAHGPREVRSAIAAGDHLSTLAFSEFGSRSHFWSPTGTATAGDDGAVRLDARKSWVTSAGEADSYVWSSLPLAPGAGPMTLWLVPAGSSGLSIAGDFDGLGLRGNGSRPMTADGVRVPAGAMMAADGAGLDTALGAVLPWFLVLNAAFCLGLADSAVTEAGRHLTRTTLTHTGAALRDAPVTRRAFAQMKTRTDTLRAFLGDTLTALETGREDAMLRVLQVKALAGETAADVTDGAMQLCGGSAFRKELGLERRFRDSRAARVMAPTTDALHDFVGRVATGLPLLDEANR</sequence>
<protein>
    <submittedName>
        <fullName evidence="9">Acyl-CoA dehydrogenase</fullName>
    </submittedName>
</protein>
<evidence type="ECO:0000256" key="2">
    <source>
        <dbReference type="ARBA" id="ARBA00009347"/>
    </source>
</evidence>
<evidence type="ECO:0000313" key="10">
    <source>
        <dbReference type="Proteomes" id="UP000185124"/>
    </source>
</evidence>
<dbReference type="Gene3D" id="1.20.140.10">
    <property type="entry name" value="Butyryl-CoA Dehydrogenase, subunit A, domain 3"/>
    <property type="match status" value="1"/>
</dbReference>
<dbReference type="Proteomes" id="UP000185124">
    <property type="component" value="Unassembled WGS sequence"/>
</dbReference>
<dbReference type="SUPFAM" id="SSF56645">
    <property type="entry name" value="Acyl-CoA dehydrogenase NM domain-like"/>
    <property type="match status" value="1"/>
</dbReference>
<evidence type="ECO:0000259" key="6">
    <source>
        <dbReference type="Pfam" id="PF00441"/>
    </source>
</evidence>